<dbReference type="EMBL" id="MN738886">
    <property type="protein sequence ID" value="QHT29918.1"/>
    <property type="molecule type" value="Genomic_DNA"/>
</dbReference>
<sequence>MFSYSFGLDAQMTDAAYPAYIKETLPASKLGYGTNNRYPQFPPLMQDGRSLMSSWTPESVVDRQYWRDNASQFRGAGMSPNWMYRRHLQKHGLDVIAQNFRETANDTGFSAAALAQAQGQAPASSTPQNRNIPYMFTSLNDSASSETVPGYESSDIKSLYLTREQLQARKSAPTIQ</sequence>
<proteinExistence type="predicted"/>
<accession>A0A6C0ELK4</accession>
<protein>
    <submittedName>
        <fullName evidence="1">Uncharacterized protein</fullName>
    </submittedName>
</protein>
<name>A0A6C0ELK4_9ZZZZ</name>
<evidence type="ECO:0000313" key="1">
    <source>
        <dbReference type="EMBL" id="QHT29918.1"/>
    </source>
</evidence>
<dbReference type="AlphaFoldDB" id="A0A6C0ELK4"/>
<reference evidence="1" key="1">
    <citation type="journal article" date="2020" name="Nature">
        <title>Giant virus diversity and host interactions through global metagenomics.</title>
        <authorList>
            <person name="Schulz F."/>
            <person name="Roux S."/>
            <person name="Paez-Espino D."/>
            <person name="Jungbluth S."/>
            <person name="Walsh D.A."/>
            <person name="Denef V.J."/>
            <person name="McMahon K.D."/>
            <person name="Konstantinidis K.T."/>
            <person name="Eloe-Fadrosh E.A."/>
            <person name="Kyrpides N.C."/>
            <person name="Woyke T."/>
        </authorList>
    </citation>
    <scope>NUCLEOTIDE SEQUENCE</scope>
    <source>
        <strain evidence="1">GVMAG-M-3300009068-24</strain>
    </source>
</reference>
<organism evidence="1">
    <name type="scientific">viral metagenome</name>
    <dbReference type="NCBI Taxonomy" id="1070528"/>
    <lineage>
        <taxon>unclassified sequences</taxon>
        <taxon>metagenomes</taxon>
        <taxon>organismal metagenomes</taxon>
    </lineage>
</organism>